<gene>
    <name evidence="2" type="ORF">SAMN05444921_11312</name>
</gene>
<organism evidence="2 3">
    <name type="scientific">Streptomyces wuyuanensis</name>
    <dbReference type="NCBI Taxonomy" id="1196353"/>
    <lineage>
        <taxon>Bacteria</taxon>
        <taxon>Bacillati</taxon>
        <taxon>Actinomycetota</taxon>
        <taxon>Actinomycetes</taxon>
        <taxon>Kitasatosporales</taxon>
        <taxon>Streptomycetaceae</taxon>
        <taxon>Streptomyces</taxon>
    </lineage>
</organism>
<proteinExistence type="predicted"/>
<feature type="region of interest" description="Disordered" evidence="1">
    <location>
        <begin position="22"/>
        <end position="68"/>
    </location>
</feature>
<evidence type="ECO:0000313" key="2">
    <source>
        <dbReference type="EMBL" id="SDM76340.1"/>
    </source>
</evidence>
<dbReference type="Proteomes" id="UP000199063">
    <property type="component" value="Unassembled WGS sequence"/>
</dbReference>
<evidence type="ECO:0000313" key="3">
    <source>
        <dbReference type="Proteomes" id="UP000199063"/>
    </source>
</evidence>
<feature type="compositionally biased region" description="Basic residues" evidence="1">
    <location>
        <begin position="46"/>
        <end position="61"/>
    </location>
</feature>
<dbReference type="EMBL" id="FNHI01000013">
    <property type="protein sequence ID" value="SDM76340.1"/>
    <property type="molecule type" value="Genomic_DNA"/>
</dbReference>
<keyword evidence="3" id="KW-1185">Reference proteome</keyword>
<evidence type="ECO:0000256" key="1">
    <source>
        <dbReference type="SAM" id="MobiDB-lite"/>
    </source>
</evidence>
<sequence length="68" mass="7529">MKERVLCAHGYVLMQDSCPGCDHESENPHPADAVSVVPSWSDRSHTRCRRCGKRPSNRIHTKGGTGRA</sequence>
<dbReference type="STRING" id="1196353.SAMN05444921_11312"/>
<dbReference type="AlphaFoldDB" id="A0A1G9VVY6"/>
<reference evidence="3" key="1">
    <citation type="submission" date="2016-10" db="EMBL/GenBank/DDBJ databases">
        <authorList>
            <person name="Varghese N."/>
            <person name="Submissions S."/>
        </authorList>
    </citation>
    <scope>NUCLEOTIDE SEQUENCE [LARGE SCALE GENOMIC DNA]</scope>
    <source>
        <strain evidence="3">CGMCC 4.7042</strain>
    </source>
</reference>
<protein>
    <submittedName>
        <fullName evidence="2">Uncharacterized protein</fullName>
    </submittedName>
</protein>
<accession>A0A1G9VVY6</accession>
<name>A0A1G9VVY6_9ACTN</name>